<gene>
    <name evidence="1" type="ORF">M2280_004064</name>
</gene>
<keyword evidence="2" id="KW-1185">Reference proteome</keyword>
<dbReference type="Gene3D" id="3.60.20.10">
    <property type="entry name" value="Glutamine Phosphoribosylpyrophosphate, subunit 1, domain 1"/>
    <property type="match status" value="1"/>
</dbReference>
<dbReference type="RefSeq" id="WP_280762121.1">
    <property type="nucleotide sequence ID" value="NZ_JARXVC010000011.1"/>
</dbReference>
<keyword evidence="1" id="KW-0645">Protease</keyword>
<dbReference type="EMBL" id="JARXVC010000011">
    <property type="protein sequence ID" value="MDH6282827.1"/>
    <property type="molecule type" value="Genomic_DNA"/>
</dbReference>
<dbReference type="InterPro" id="IPR029055">
    <property type="entry name" value="Ntn_hydrolases_N"/>
</dbReference>
<dbReference type="SUPFAM" id="SSF56235">
    <property type="entry name" value="N-terminal nucleophile aminohydrolases (Ntn hydrolases)"/>
    <property type="match status" value="1"/>
</dbReference>
<evidence type="ECO:0000313" key="2">
    <source>
        <dbReference type="Proteomes" id="UP001160334"/>
    </source>
</evidence>
<dbReference type="Proteomes" id="UP001160334">
    <property type="component" value="Unassembled WGS sequence"/>
</dbReference>
<name>A0ABT6MES7_9NOCA</name>
<protein>
    <submittedName>
        <fullName evidence="1">ATP-dependent protease HslVU (ClpYQ) peptidase subunit</fullName>
    </submittedName>
</protein>
<organism evidence="1 2">
    <name type="scientific">Prescottella agglutinans</name>
    <dbReference type="NCBI Taxonomy" id="1644129"/>
    <lineage>
        <taxon>Bacteria</taxon>
        <taxon>Bacillati</taxon>
        <taxon>Actinomycetota</taxon>
        <taxon>Actinomycetes</taxon>
        <taxon>Mycobacteriales</taxon>
        <taxon>Nocardiaceae</taxon>
        <taxon>Prescottella</taxon>
    </lineage>
</organism>
<dbReference type="GO" id="GO:0008233">
    <property type="term" value="F:peptidase activity"/>
    <property type="evidence" value="ECO:0007669"/>
    <property type="project" value="UniProtKB-KW"/>
</dbReference>
<proteinExistence type="predicted"/>
<accession>A0ABT6MES7</accession>
<comment type="caution">
    <text evidence="1">The sequence shown here is derived from an EMBL/GenBank/DDBJ whole genome shotgun (WGS) entry which is preliminary data.</text>
</comment>
<reference evidence="1 2" key="1">
    <citation type="submission" date="2023-04" db="EMBL/GenBank/DDBJ databases">
        <title>Forest soil microbial communities from Buena Vista Peninsula, Colon Province, Panama.</title>
        <authorList>
            <person name="Bouskill N."/>
        </authorList>
    </citation>
    <scope>NUCLEOTIDE SEQUENCE [LARGE SCALE GENOMIC DNA]</scope>
    <source>
        <strain evidence="1 2">CFH S0262</strain>
    </source>
</reference>
<evidence type="ECO:0000313" key="1">
    <source>
        <dbReference type="EMBL" id="MDH6282827.1"/>
    </source>
</evidence>
<sequence>MTVIAAVANESYVVMGCDAAAMNSANSYMYKREGKIAELHADDGDPVLIGVSGNASILPVLQRSLTIEQTPHDGDDPDEWADAIAVAITGILADTNPSLLVTGDGAPYIDGSILLACHEHLWLVHTNATIRPHNNMAAIGSGGEVATGALAATLKHGGGPYEAVTTAVEASCTFADGCRLDDRGPLIHHT</sequence>
<dbReference type="GO" id="GO:0006508">
    <property type="term" value="P:proteolysis"/>
    <property type="evidence" value="ECO:0007669"/>
    <property type="project" value="UniProtKB-KW"/>
</dbReference>
<keyword evidence="1" id="KW-0378">Hydrolase</keyword>